<feature type="transmembrane region" description="Helical" evidence="8">
    <location>
        <begin position="121"/>
        <end position="139"/>
    </location>
</feature>
<keyword evidence="2 8" id="KW-0812">Transmembrane</keyword>
<protein>
    <submittedName>
        <fullName evidence="11">ATP-binding cassette, subfamily B</fullName>
    </submittedName>
</protein>
<evidence type="ECO:0000256" key="2">
    <source>
        <dbReference type="ARBA" id="ARBA00022692"/>
    </source>
</evidence>
<dbReference type="GO" id="GO:0005524">
    <property type="term" value="F:ATP binding"/>
    <property type="evidence" value="ECO:0007669"/>
    <property type="project" value="UniProtKB-KW"/>
</dbReference>
<dbReference type="GO" id="GO:0034040">
    <property type="term" value="F:ATPase-coupled lipid transmembrane transporter activity"/>
    <property type="evidence" value="ECO:0007669"/>
    <property type="project" value="TreeGrafter"/>
</dbReference>
<sequence>MGWCVRPLALVEQKGQLRYRARKGSPFGRFGGIGDVAGMQACQAKQGHDHMTTTKPRFRFLRRYTADSLLWRLLTEKLPEHKGKYALAMGAMVLVAATTALSAWVMGEIVDAMSNPDDKQTIYMVALAVFAIFVAKGFASFAQTVLMARAGNRIVAQMQKSLFKRLLGQGIAFFNTTESSDLLLRVTQSAQMARSVIDTIVTGFVRDMLTLFGLVAVMFYQQPFLSLISLVVGPAAVLGVRLILGKVQAIMAQEMAGLAEIIKVVQESSTGARVIKAFALENVMQARMNGAVRDVEKRANKMVTLESATSPLMDTLTGAAIAAIVILSSTSIAGQSAGTPGQLMSFVTAFLMAYEPAKRLSRMRVSIEAGMVGVRMMYQLLDMPLTLVEAPDARELTVGPGEVTLENVSFEYVGGASVIDDMSLTFEAGKTTALVGPSGGGKSTILNLLLRLYDPVSGAVRIDGSDIRDATFTSLRQKIAFVGQDTFLFSNTVMANLRVARPDASDEDVYEAARVAYAHDFIEKLSKGYMTPIGENGAFLSGGQRQRLSITRAVLRRAPILLLDEATSALDSQSEAYIRDALEQVSEGVTTIVIAHRLATVMNADKICYLEAGRVTEQGTLQELLAMNGAFKRLYDVQFRNA</sequence>
<dbReference type="Pfam" id="PF00005">
    <property type="entry name" value="ABC_tran"/>
    <property type="match status" value="1"/>
</dbReference>
<feature type="transmembrane region" description="Helical" evidence="8">
    <location>
        <begin position="224"/>
        <end position="244"/>
    </location>
</feature>
<dbReference type="PANTHER" id="PTHR24221">
    <property type="entry name" value="ATP-BINDING CASSETTE SUB-FAMILY B"/>
    <property type="match status" value="1"/>
</dbReference>
<dbReference type="GO" id="GO:0140359">
    <property type="term" value="F:ABC-type transporter activity"/>
    <property type="evidence" value="ECO:0007669"/>
    <property type="project" value="InterPro"/>
</dbReference>
<comment type="function">
    <text evidence="7">Part of an ABC transporter complex. Transmembrane domains (TMD) form a pore in the inner membrane and the ATP-binding domain (NBD) is responsible for energy generation.</text>
</comment>
<dbReference type="EMBL" id="FOCO01000047">
    <property type="protein sequence ID" value="SEO10187.1"/>
    <property type="molecule type" value="Genomic_DNA"/>
</dbReference>
<dbReference type="InterPro" id="IPR027417">
    <property type="entry name" value="P-loop_NTPase"/>
</dbReference>
<feature type="domain" description="ABC transporter" evidence="9">
    <location>
        <begin position="403"/>
        <end position="637"/>
    </location>
</feature>
<feature type="domain" description="ABC transmembrane type-1" evidence="10">
    <location>
        <begin position="86"/>
        <end position="369"/>
    </location>
</feature>
<dbReference type="Gene3D" id="3.40.50.300">
    <property type="entry name" value="P-loop containing nucleotide triphosphate hydrolases"/>
    <property type="match status" value="1"/>
</dbReference>
<gene>
    <name evidence="11" type="ORF">SAMN05216227_10477</name>
</gene>
<dbReference type="PROSITE" id="PS50893">
    <property type="entry name" value="ABC_TRANSPORTER_2"/>
    <property type="match status" value="1"/>
</dbReference>
<dbReference type="InterPro" id="IPR003593">
    <property type="entry name" value="AAA+_ATPase"/>
</dbReference>
<feature type="transmembrane region" description="Helical" evidence="8">
    <location>
        <begin position="85"/>
        <end position="106"/>
    </location>
</feature>
<evidence type="ECO:0000256" key="1">
    <source>
        <dbReference type="ARBA" id="ARBA00004651"/>
    </source>
</evidence>
<evidence type="ECO:0000256" key="3">
    <source>
        <dbReference type="ARBA" id="ARBA00022741"/>
    </source>
</evidence>
<evidence type="ECO:0000313" key="12">
    <source>
        <dbReference type="Proteomes" id="UP000183002"/>
    </source>
</evidence>
<dbReference type="GO" id="GO:0005886">
    <property type="term" value="C:plasma membrane"/>
    <property type="evidence" value="ECO:0007669"/>
    <property type="project" value="UniProtKB-SubCell"/>
</dbReference>
<reference evidence="11 12" key="1">
    <citation type="submission" date="2016-10" db="EMBL/GenBank/DDBJ databases">
        <authorList>
            <person name="de Groot N.N."/>
        </authorList>
    </citation>
    <scope>NUCLEOTIDE SEQUENCE [LARGE SCALE GENOMIC DNA]</scope>
    <source>
        <strain evidence="11 12">CGMCC 1.10836</strain>
    </source>
</reference>
<dbReference type="Proteomes" id="UP000183002">
    <property type="component" value="Unassembled WGS sequence"/>
</dbReference>
<dbReference type="STRING" id="1077947.SAMN05216227_10477"/>
<accession>A0A1H8LYK0</accession>
<dbReference type="GO" id="GO:0016887">
    <property type="term" value="F:ATP hydrolysis activity"/>
    <property type="evidence" value="ECO:0007669"/>
    <property type="project" value="InterPro"/>
</dbReference>
<evidence type="ECO:0000256" key="4">
    <source>
        <dbReference type="ARBA" id="ARBA00022840"/>
    </source>
</evidence>
<dbReference type="InterPro" id="IPR039421">
    <property type="entry name" value="Type_1_exporter"/>
</dbReference>
<dbReference type="InterPro" id="IPR036640">
    <property type="entry name" value="ABC1_TM_sf"/>
</dbReference>
<proteinExistence type="predicted"/>
<evidence type="ECO:0000256" key="6">
    <source>
        <dbReference type="ARBA" id="ARBA00023136"/>
    </source>
</evidence>
<dbReference type="Pfam" id="PF00664">
    <property type="entry name" value="ABC_membrane"/>
    <property type="match status" value="1"/>
</dbReference>
<dbReference type="SMART" id="SM00382">
    <property type="entry name" value="AAA"/>
    <property type="match status" value="1"/>
</dbReference>
<evidence type="ECO:0000259" key="10">
    <source>
        <dbReference type="PROSITE" id="PS50929"/>
    </source>
</evidence>
<keyword evidence="5 8" id="KW-1133">Transmembrane helix</keyword>
<comment type="subcellular location">
    <subcellularLocation>
        <location evidence="1">Cell membrane</location>
        <topology evidence="1">Multi-pass membrane protein</topology>
    </subcellularLocation>
</comment>
<dbReference type="SUPFAM" id="SSF52540">
    <property type="entry name" value="P-loop containing nucleoside triphosphate hydrolases"/>
    <property type="match status" value="1"/>
</dbReference>
<organism evidence="11 12">
    <name type="scientific">Pseudorhodobacter antarcticus</name>
    <dbReference type="NCBI Taxonomy" id="1077947"/>
    <lineage>
        <taxon>Bacteria</taxon>
        <taxon>Pseudomonadati</taxon>
        <taxon>Pseudomonadota</taxon>
        <taxon>Alphaproteobacteria</taxon>
        <taxon>Rhodobacterales</taxon>
        <taxon>Paracoccaceae</taxon>
        <taxon>Pseudorhodobacter</taxon>
    </lineage>
</organism>
<keyword evidence="12" id="KW-1185">Reference proteome</keyword>
<evidence type="ECO:0000259" key="9">
    <source>
        <dbReference type="PROSITE" id="PS50893"/>
    </source>
</evidence>
<dbReference type="FunFam" id="3.40.50.300:FF:000218">
    <property type="entry name" value="Multidrug ABC transporter ATP-binding protein"/>
    <property type="match status" value="1"/>
</dbReference>
<evidence type="ECO:0000256" key="8">
    <source>
        <dbReference type="SAM" id="Phobius"/>
    </source>
</evidence>
<dbReference type="InterPro" id="IPR011527">
    <property type="entry name" value="ABC1_TM_dom"/>
</dbReference>
<evidence type="ECO:0000256" key="7">
    <source>
        <dbReference type="ARBA" id="ARBA00024725"/>
    </source>
</evidence>
<dbReference type="CDD" id="cd18552">
    <property type="entry name" value="ABC_6TM_MsbA_like"/>
    <property type="match status" value="1"/>
</dbReference>
<keyword evidence="4 11" id="KW-0067">ATP-binding</keyword>
<dbReference type="AlphaFoldDB" id="A0A1H8LYK0"/>
<evidence type="ECO:0000313" key="11">
    <source>
        <dbReference type="EMBL" id="SEO10187.1"/>
    </source>
</evidence>
<evidence type="ECO:0000256" key="5">
    <source>
        <dbReference type="ARBA" id="ARBA00022989"/>
    </source>
</evidence>
<dbReference type="PROSITE" id="PS50929">
    <property type="entry name" value="ABC_TM1F"/>
    <property type="match status" value="1"/>
</dbReference>
<dbReference type="InterPro" id="IPR003439">
    <property type="entry name" value="ABC_transporter-like_ATP-bd"/>
</dbReference>
<name>A0A1H8LYK0_9RHOB</name>
<dbReference type="Gene3D" id="1.20.1560.10">
    <property type="entry name" value="ABC transporter type 1, transmembrane domain"/>
    <property type="match status" value="1"/>
</dbReference>
<dbReference type="PANTHER" id="PTHR24221:SF654">
    <property type="entry name" value="ATP-BINDING CASSETTE SUB-FAMILY B MEMBER 6"/>
    <property type="match status" value="1"/>
</dbReference>
<dbReference type="SUPFAM" id="SSF90123">
    <property type="entry name" value="ABC transporter transmembrane region"/>
    <property type="match status" value="1"/>
</dbReference>
<keyword evidence="6 8" id="KW-0472">Membrane</keyword>
<keyword evidence="3" id="KW-0547">Nucleotide-binding</keyword>